<evidence type="ECO:0000256" key="13">
    <source>
        <dbReference type="HAMAP-Rule" id="MF_00278"/>
    </source>
</evidence>
<evidence type="ECO:0000256" key="7">
    <source>
        <dbReference type="ARBA" id="ARBA00022962"/>
    </source>
</evidence>
<organism evidence="16 17">
    <name type="scientific">Frankia nepalensis</name>
    <dbReference type="NCBI Taxonomy" id="1836974"/>
    <lineage>
        <taxon>Bacteria</taxon>
        <taxon>Bacillati</taxon>
        <taxon>Actinomycetota</taxon>
        <taxon>Actinomycetes</taxon>
        <taxon>Frankiales</taxon>
        <taxon>Frankiaceae</taxon>
        <taxon>Frankia</taxon>
    </lineage>
</organism>
<evidence type="ECO:0000256" key="8">
    <source>
        <dbReference type="ARBA" id="ARBA00023102"/>
    </source>
</evidence>
<evidence type="ECO:0000256" key="6">
    <source>
        <dbReference type="ARBA" id="ARBA00022801"/>
    </source>
</evidence>
<evidence type="ECO:0000256" key="5">
    <source>
        <dbReference type="ARBA" id="ARBA00022605"/>
    </source>
</evidence>
<dbReference type="AlphaFoldDB" id="A0A937RPK8"/>
<dbReference type="PANTHER" id="PTHR42701:SF1">
    <property type="entry name" value="IMIDAZOLE GLYCEROL PHOSPHATE SYNTHASE SUBUNIT HISH"/>
    <property type="match status" value="1"/>
</dbReference>
<dbReference type="SUPFAM" id="SSF52317">
    <property type="entry name" value="Class I glutamine amidotransferase-like"/>
    <property type="match status" value="1"/>
</dbReference>
<dbReference type="Proteomes" id="UP000604475">
    <property type="component" value="Unassembled WGS sequence"/>
</dbReference>
<dbReference type="InterPro" id="IPR017926">
    <property type="entry name" value="GATASE"/>
</dbReference>
<dbReference type="EC" id="3.5.1.2" evidence="13"/>
<feature type="active site" evidence="13 14">
    <location>
        <position position="184"/>
    </location>
</feature>
<keyword evidence="5 13" id="KW-0028">Amino-acid biosynthesis</keyword>
<comment type="caution">
    <text evidence="16">The sequence shown here is derived from an EMBL/GenBank/DDBJ whole genome shotgun (WGS) entry which is preliminary data.</text>
</comment>
<dbReference type="InterPro" id="IPR010139">
    <property type="entry name" value="Imidazole-glycPsynth_HisH"/>
</dbReference>
<dbReference type="PANTHER" id="PTHR42701">
    <property type="entry name" value="IMIDAZOLE GLYCEROL PHOSPHATE SYNTHASE SUBUNIT HISH"/>
    <property type="match status" value="1"/>
</dbReference>
<dbReference type="PIRSF" id="PIRSF000495">
    <property type="entry name" value="Amidotransf_hisH"/>
    <property type="match status" value="1"/>
</dbReference>
<proteinExistence type="inferred from homology"/>
<evidence type="ECO:0000256" key="10">
    <source>
        <dbReference type="ARBA" id="ARBA00025299"/>
    </source>
</evidence>
<keyword evidence="17" id="KW-1185">Reference proteome</keyword>
<evidence type="ECO:0000313" key="17">
    <source>
        <dbReference type="Proteomes" id="UP000604475"/>
    </source>
</evidence>
<evidence type="ECO:0000313" key="16">
    <source>
        <dbReference type="EMBL" id="MBL7630308.1"/>
    </source>
</evidence>
<comment type="catalytic activity">
    <reaction evidence="12 13">
        <text>L-glutamine + H2O = L-glutamate + NH4(+)</text>
        <dbReference type="Rhea" id="RHEA:15889"/>
        <dbReference type="ChEBI" id="CHEBI:15377"/>
        <dbReference type="ChEBI" id="CHEBI:28938"/>
        <dbReference type="ChEBI" id="CHEBI:29985"/>
        <dbReference type="ChEBI" id="CHEBI:58359"/>
        <dbReference type="EC" id="3.5.1.2"/>
    </reaction>
</comment>
<sequence length="204" mass="20854">MSRPKVVVLDYGSGNLRSAQRAVERVGAEVTVTADLAAAAEADGLVVPGVGAYAACMAGLDGIGGAPAVRARVAAGRPVLGICVGMQILYELGDEHGVRTVGLSLLAGEVRRLAAPILPHMGWNTVTPPAGSTLFAGLPAGTRFYFVHSYAAKADVDAGDTVAEHGEPFAAAVERGALCATQFHPEKSGDAGAHVLTNWLATLR</sequence>
<evidence type="ECO:0000256" key="3">
    <source>
        <dbReference type="ARBA" id="ARBA00011152"/>
    </source>
</evidence>
<comment type="subunit">
    <text evidence="3 13">Heterodimer of HisH and HisF.</text>
</comment>
<keyword evidence="8 13" id="KW-0368">Histidine biosynthesis</keyword>
<feature type="active site" evidence="13 14">
    <location>
        <position position="186"/>
    </location>
</feature>
<evidence type="ECO:0000256" key="1">
    <source>
        <dbReference type="ARBA" id="ARBA00004496"/>
    </source>
</evidence>
<evidence type="ECO:0000256" key="12">
    <source>
        <dbReference type="ARBA" id="ARBA00049534"/>
    </source>
</evidence>
<dbReference type="Gene3D" id="3.40.50.880">
    <property type="match status" value="1"/>
</dbReference>
<dbReference type="InterPro" id="IPR029062">
    <property type="entry name" value="Class_I_gatase-like"/>
</dbReference>
<dbReference type="PROSITE" id="PS51273">
    <property type="entry name" value="GATASE_TYPE_1"/>
    <property type="match status" value="1"/>
</dbReference>
<evidence type="ECO:0000259" key="15">
    <source>
        <dbReference type="Pfam" id="PF00117"/>
    </source>
</evidence>
<keyword evidence="6 13" id="KW-0378">Hydrolase</keyword>
<protein>
    <recommendedName>
        <fullName evidence="13">Imidazole glycerol phosphate synthase subunit HisH</fullName>
        <ecNumber evidence="13">4.3.2.10</ecNumber>
    </recommendedName>
    <alternativeName>
        <fullName evidence="13">IGP synthase glutaminase subunit</fullName>
        <ecNumber evidence="13">3.5.1.2</ecNumber>
    </alternativeName>
    <alternativeName>
        <fullName evidence="13">IGP synthase subunit HisH</fullName>
    </alternativeName>
    <alternativeName>
        <fullName evidence="13">ImGP synthase subunit HisH</fullName>
        <shortName evidence="13">IGPS subunit HisH</shortName>
    </alternativeName>
</protein>
<dbReference type="FunFam" id="3.40.50.880:FF:000056">
    <property type="entry name" value="Imidazole glycerol phosphate synthase subunit HisH"/>
    <property type="match status" value="1"/>
</dbReference>
<dbReference type="GO" id="GO:0000105">
    <property type="term" value="P:L-histidine biosynthetic process"/>
    <property type="evidence" value="ECO:0007669"/>
    <property type="project" value="UniProtKB-UniRule"/>
</dbReference>
<accession>A0A937RPK8</accession>
<dbReference type="HAMAP" id="MF_00278">
    <property type="entry name" value="HisH"/>
    <property type="match status" value="1"/>
</dbReference>
<evidence type="ECO:0000256" key="14">
    <source>
        <dbReference type="PIRSR" id="PIRSR000495-1"/>
    </source>
</evidence>
<feature type="active site" description="Nucleophile" evidence="13 14">
    <location>
        <position position="83"/>
    </location>
</feature>
<dbReference type="EC" id="4.3.2.10" evidence="13"/>
<comment type="catalytic activity">
    <reaction evidence="11 13">
        <text>5-[(5-phospho-1-deoxy-D-ribulos-1-ylimino)methylamino]-1-(5-phospho-beta-D-ribosyl)imidazole-4-carboxamide + L-glutamine = D-erythro-1-(imidazol-4-yl)glycerol 3-phosphate + 5-amino-1-(5-phospho-beta-D-ribosyl)imidazole-4-carboxamide + L-glutamate + H(+)</text>
        <dbReference type="Rhea" id="RHEA:24793"/>
        <dbReference type="ChEBI" id="CHEBI:15378"/>
        <dbReference type="ChEBI" id="CHEBI:29985"/>
        <dbReference type="ChEBI" id="CHEBI:58278"/>
        <dbReference type="ChEBI" id="CHEBI:58359"/>
        <dbReference type="ChEBI" id="CHEBI:58475"/>
        <dbReference type="ChEBI" id="CHEBI:58525"/>
        <dbReference type="EC" id="4.3.2.10"/>
    </reaction>
</comment>
<dbReference type="GO" id="GO:0004359">
    <property type="term" value="F:glutaminase activity"/>
    <property type="evidence" value="ECO:0007669"/>
    <property type="project" value="UniProtKB-EC"/>
</dbReference>
<keyword evidence="9 13" id="KW-0456">Lyase</keyword>
<dbReference type="NCBIfam" id="TIGR01855">
    <property type="entry name" value="IMP_synth_hisH"/>
    <property type="match status" value="1"/>
</dbReference>
<dbReference type="GO" id="GO:0005737">
    <property type="term" value="C:cytoplasm"/>
    <property type="evidence" value="ECO:0007669"/>
    <property type="project" value="UniProtKB-SubCell"/>
</dbReference>
<keyword evidence="4 13" id="KW-0963">Cytoplasm</keyword>
<dbReference type="RefSeq" id="WP_203002603.1">
    <property type="nucleotide sequence ID" value="NZ_JADWYU010000200.1"/>
</dbReference>
<keyword evidence="7 13" id="KW-0315">Glutamine amidotransferase</keyword>
<reference evidence="16" key="1">
    <citation type="submission" date="2020-12" db="EMBL/GenBank/DDBJ databases">
        <title>Genomic characterization of non-nitrogen-fixing Frankia strains.</title>
        <authorList>
            <person name="Carlos-Shanley C."/>
            <person name="Guerra T."/>
            <person name="Hahn D."/>
        </authorList>
    </citation>
    <scope>NUCLEOTIDE SEQUENCE</scope>
    <source>
        <strain evidence="16">CN6</strain>
    </source>
</reference>
<comment type="pathway">
    <text evidence="2 13">Amino-acid biosynthesis; L-histidine biosynthesis; L-histidine from 5-phospho-alpha-D-ribose 1-diphosphate: step 5/9.</text>
</comment>
<dbReference type="CDD" id="cd01748">
    <property type="entry name" value="GATase1_IGP_Synthase"/>
    <property type="match status" value="1"/>
</dbReference>
<comment type="subcellular location">
    <subcellularLocation>
        <location evidence="1 13">Cytoplasm</location>
    </subcellularLocation>
</comment>
<gene>
    <name evidence="13 16" type="primary">hisH</name>
    <name evidence="16" type="ORF">I7412_24740</name>
</gene>
<name>A0A937RPK8_9ACTN</name>
<dbReference type="GO" id="GO:0000107">
    <property type="term" value="F:imidazoleglycerol-phosphate synthase activity"/>
    <property type="evidence" value="ECO:0007669"/>
    <property type="project" value="UniProtKB-UniRule"/>
</dbReference>
<feature type="domain" description="Glutamine amidotransferase" evidence="15">
    <location>
        <begin position="7"/>
        <end position="199"/>
    </location>
</feature>
<comment type="function">
    <text evidence="10 13">IGPS catalyzes the conversion of PRFAR and glutamine to IGP, AICAR and glutamate. The HisH subunit catalyzes the hydrolysis of glutamine to glutamate and ammonia as part of the synthesis of IGP and AICAR. The resulting ammonia molecule is channeled to the active site of HisF.</text>
</comment>
<evidence type="ECO:0000256" key="2">
    <source>
        <dbReference type="ARBA" id="ARBA00005091"/>
    </source>
</evidence>
<dbReference type="Pfam" id="PF00117">
    <property type="entry name" value="GATase"/>
    <property type="match status" value="1"/>
</dbReference>
<evidence type="ECO:0000256" key="11">
    <source>
        <dbReference type="ARBA" id="ARBA00047838"/>
    </source>
</evidence>
<evidence type="ECO:0000256" key="4">
    <source>
        <dbReference type="ARBA" id="ARBA00022490"/>
    </source>
</evidence>
<dbReference type="GO" id="GO:0016829">
    <property type="term" value="F:lyase activity"/>
    <property type="evidence" value="ECO:0007669"/>
    <property type="project" value="UniProtKB-KW"/>
</dbReference>
<dbReference type="EMBL" id="JAEACQ010000246">
    <property type="protein sequence ID" value="MBL7630308.1"/>
    <property type="molecule type" value="Genomic_DNA"/>
</dbReference>
<evidence type="ECO:0000256" key="9">
    <source>
        <dbReference type="ARBA" id="ARBA00023239"/>
    </source>
</evidence>